<dbReference type="InterPro" id="IPR010994">
    <property type="entry name" value="RuvA_2-like"/>
</dbReference>
<dbReference type="InterPro" id="IPR041614">
    <property type="entry name" value="DprA_WH"/>
</dbReference>
<evidence type="ECO:0000256" key="1">
    <source>
        <dbReference type="ARBA" id="ARBA00006525"/>
    </source>
</evidence>
<dbReference type="EMBL" id="JAOTPL010000007">
    <property type="protein sequence ID" value="MCU7694198.1"/>
    <property type="molecule type" value="Genomic_DNA"/>
</dbReference>
<evidence type="ECO:0000313" key="4">
    <source>
        <dbReference type="EMBL" id="MCU7694198.1"/>
    </source>
</evidence>
<dbReference type="Gene3D" id="3.40.50.450">
    <property type="match status" value="1"/>
</dbReference>
<dbReference type="NCBIfam" id="TIGR00732">
    <property type="entry name" value="dprA"/>
    <property type="match status" value="1"/>
</dbReference>
<sequence length="365" mass="40493">MSQDLISQIALSITPNIGSVRAKALVEHFGSAENVFAASKQDILSLENFGATHYNAIKKFDDYTTVDKEIAFIEKYKIQPLFIGDKNYPQRLRECYDPPTMLYYKGNADLNHSKVISIVGTRSYTAYGKETTEKIIEELAGRNILVVSGLAIGIDIIAHKEALKNGLPTVGVMGNGLKTIYPPNHKATAAEMITHGGVLTELLHDTKPDKHNFPKRNRIVAGMSDATIVVETAIKGGSMITAEIANNYNRDVFAIPGRLGDEKSEGCNYLIQNNKAFLFHSIKDFLFMMGWNEQSKTPKKQMQLFYDLSEDEKKIVSILKQKEQTHIDEIAITSGFSASKLAATMLQLELQNIIKALPGKMYALA</sequence>
<dbReference type="PANTHER" id="PTHR43022:SF1">
    <property type="entry name" value="PROTEIN SMF"/>
    <property type="match status" value="1"/>
</dbReference>
<name>A0AAE3LK36_9BACT</name>
<dbReference type="GO" id="GO:0009294">
    <property type="term" value="P:DNA-mediated transformation"/>
    <property type="evidence" value="ECO:0007669"/>
    <property type="project" value="InterPro"/>
</dbReference>
<dbReference type="Gene3D" id="1.10.10.10">
    <property type="entry name" value="Winged helix-like DNA-binding domain superfamily/Winged helix DNA-binding domain"/>
    <property type="match status" value="1"/>
</dbReference>
<dbReference type="PANTHER" id="PTHR43022">
    <property type="entry name" value="PROTEIN SMF"/>
    <property type="match status" value="1"/>
</dbReference>
<proteinExistence type="inferred from homology"/>
<accession>A0AAE3LK36</accession>
<dbReference type="Proteomes" id="UP001209317">
    <property type="component" value="Unassembled WGS sequence"/>
</dbReference>
<evidence type="ECO:0000259" key="2">
    <source>
        <dbReference type="Pfam" id="PF02481"/>
    </source>
</evidence>
<protein>
    <submittedName>
        <fullName evidence="4">DNA-processing protein DprA</fullName>
    </submittedName>
</protein>
<feature type="domain" description="Smf/DprA SLOG" evidence="2">
    <location>
        <begin position="81"/>
        <end position="286"/>
    </location>
</feature>
<comment type="similarity">
    <text evidence="1">Belongs to the DprA/Smf family.</text>
</comment>
<evidence type="ECO:0000259" key="3">
    <source>
        <dbReference type="Pfam" id="PF17782"/>
    </source>
</evidence>
<feature type="domain" description="DprA winged helix" evidence="3">
    <location>
        <begin position="307"/>
        <end position="360"/>
    </location>
</feature>
<comment type="caution">
    <text evidence="4">The sequence shown here is derived from an EMBL/GenBank/DDBJ whole genome shotgun (WGS) entry which is preliminary data.</text>
</comment>
<keyword evidence="5" id="KW-1185">Reference proteome</keyword>
<dbReference type="Pfam" id="PF17782">
    <property type="entry name" value="WHD_DprA"/>
    <property type="match status" value="1"/>
</dbReference>
<gene>
    <name evidence="4" type="primary">dprA</name>
    <name evidence="4" type="ORF">OD355_06695</name>
</gene>
<dbReference type="InterPro" id="IPR003488">
    <property type="entry name" value="DprA"/>
</dbReference>
<dbReference type="SUPFAM" id="SSF102405">
    <property type="entry name" value="MCP/YpsA-like"/>
    <property type="match status" value="1"/>
</dbReference>
<dbReference type="RefSeq" id="WP_263037684.1">
    <property type="nucleotide sequence ID" value="NZ_JAOTPL010000007.1"/>
</dbReference>
<dbReference type="SUPFAM" id="SSF47781">
    <property type="entry name" value="RuvA domain 2-like"/>
    <property type="match status" value="1"/>
</dbReference>
<organism evidence="4 5">
    <name type="scientific">Haoranjiania flava</name>
    <dbReference type="NCBI Taxonomy" id="1856322"/>
    <lineage>
        <taxon>Bacteria</taxon>
        <taxon>Pseudomonadati</taxon>
        <taxon>Bacteroidota</taxon>
        <taxon>Chitinophagia</taxon>
        <taxon>Chitinophagales</taxon>
        <taxon>Chitinophagaceae</taxon>
        <taxon>Haoranjiania</taxon>
    </lineage>
</organism>
<dbReference type="Pfam" id="PF02481">
    <property type="entry name" value="DNA_processg_A"/>
    <property type="match status" value="1"/>
</dbReference>
<evidence type="ECO:0000313" key="5">
    <source>
        <dbReference type="Proteomes" id="UP001209317"/>
    </source>
</evidence>
<dbReference type="AlphaFoldDB" id="A0AAE3LK36"/>
<dbReference type="InterPro" id="IPR057666">
    <property type="entry name" value="DrpA_SLOG"/>
</dbReference>
<dbReference type="InterPro" id="IPR036388">
    <property type="entry name" value="WH-like_DNA-bd_sf"/>
</dbReference>
<reference evidence="4" key="1">
    <citation type="submission" date="2022-10" db="EMBL/GenBank/DDBJ databases">
        <authorList>
            <person name="Kim H.S."/>
            <person name="Kim J.-S."/>
            <person name="Suh M.K."/>
            <person name="Eom M.K."/>
            <person name="Lee J.-S."/>
        </authorList>
    </citation>
    <scope>NUCLEOTIDE SEQUENCE</scope>
    <source>
        <strain evidence="4">LIP-5</strain>
    </source>
</reference>